<evidence type="ECO:0000259" key="3">
    <source>
        <dbReference type="SMART" id="SM00244"/>
    </source>
</evidence>
<sequence>MNQQLGKLGAGLIGLSATWMVAGNCLFVVDAGECAVKYDRIFGVLPGTYPEGLHFMVPFIQRPHIYDVKIRPREIQTRSGTKDQQQVRMKLRVLHHPVTSKLPWLYDRYGTDYDERILPSIGNEILKAVVAQYNAEELITKREAVSLKIRSLMEGRAKEEFGMILEDVSLMDLQFGAEFMQAVEAKQVAQQEAERHKFVVLKNQQEKEASIIRAEGEAEAAAMISSALYRAGPGLIELRRIEAAKDIAKSMSSAPNVSFIPGGSNILVNASDGGVNPFRKMPDSLPPPQKRY</sequence>
<name>A0A7S4CWU4_9EUGL</name>
<dbReference type="Gene3D" id="3.30.479.30">
    <property type="entry name" value="Band 7 domain"/>
    <property type="match status" value="1"/>
</dbReference>
<organism evidence="4">
    <name type="scientific">Eutreptiella gymnastica</name>
    <dbReference type="NCBI Taxonomy" id="73025"/>
    <lineage>
        <taxon>Eukaryota</taxon>
        <taxon>Discoba</taxon>
        <taxon>Euglenozoa</taxon>
        <taxon>Euglenida</taxon>
        <taxon>Spirocuta</taxon>
        <taxon>Euglenophyceae</taxon>
        <taxon>Eutreptiales</taxon>
        <taxon>Eutreptiaceae</taxon>
        <taxon>Eutreptiella</taxon>
    </lineage>
</organism>
<evidence type="ECO:0000313" key="4">
    <source>
        <dbReference type="EMBL" id="CAE0809019.1"/>
    </source>
</evidence>
<keyword evidence="2" id="KW-0999">Mitochondrion inner membrane</keyword>
<dbReference type="EMBL" id="HBJA01056937">
    <property type="protein sequence ID" value="CAE0809019.1"/>
    <property type="molecule type" value="Transcribed_RNA"/>
</dbReference>
<comment type="subcellular location">
    <subcellularLocation>
        <location evidence="2">Mitochondrion inner membrane</location>
    </subcellularLocation>
</comment>
<dbReference type="SMART" id="SM00244">
    <property type="entry name" value="PHB"/>
    <property type="match status" value="1"/>
</dbReference>
<evidence type="ECO:0000256" key="2">
    <source>
        <dbReference type="RuleBase" id="RU366048"/>
    </source>
</evidence>
<proteinExistence type="inferred from homology"/>
<dbReference type="Pfam" id="PF01145">
    <property type="entry name" value="Band_7"/>
    <property type="match status" value="1"/>
</dbReference>
<protein>
    <recommendedName>
        <fullName evidence="2">Prohibitin</fullName>
    </recommendedName>
</protein>
<dbReference type="FunFam" id="3.30.479.30:FF:000001">
    <property type="entry name" value="Prohibitin 2"/>
    <property type="match status" value="1"/>
</dbReference>
<dbReference type="PANTHER" id="PTHR23222">
    <property type="entry name" value="PROHIBITIN"/>
    <property type="match status" value="1"/>
</dbReference>
<dbReference type="SUPFAM" id="SSF117892">
    <property type="entry name" value="Band 7/SPFH domain"/>
    <property type="match status" value="1"/>
</dbReference>
<keyword evidence="2" id="KW-0472">Membrane</keyword>
<dbReference type="PRINTS" id="PR00679">
    <property type="entry name" value="PROHIBITIN"/>
</dbReference>
<dbReference type="AlphaFoldDB" id="A0A7S4CWU4"/>
<comment type="similarity">
    <text evidence="1 2">Belongs to the prohibitin family.</text>
</comment>
<dbReference type="GO" id="GO:0005743">
    <property type="term" value="C:mitochondrial inner membrane"/>
    <property type="evidence" value="ECO:0007669"/>
    <property type="project" value="UniProtKB-SubCell"/>
</dbReference>
<evidence type="ECO:0000256" key="1">
    <source>
        <dbReference type="ARBA" id="ARBA00009658"/>
    </source>
</evidence>
<dbReference type="GO" id="GO:0007005">
    <property type="term" value="P:mitochondrion organization"/>
    <property type="evidence" value="ECO:0007669"/>
    <property type="project" value="TreeGrafter"/>
</dbReference>
<reference evidence="4" key="1">
    <citation type="submission" date="2021-01" db="EMBL/GenBank/DDBJ databases">
        <authorList>
            <person name="Corre E."/>
            <person name="Pelletier E."/>
            <person name="Niang G."/>
            <person name="Scheremetjew M."/>
            <person name="Finn R."/>
            <person name="Kale V."/>
            <person name="Holt S."/>
            <person name="Cochrane G."/>
            <person name="Meng A."/>
            <person name="Brown T."/>
            <person name="Cohen L."/>
        </authorList>
    </citation>
    <scope>NUCLEOTIDE SEQUENCE</scope>
    <source>
        <strain evidence="4">CCMP1594</strain>
    </source>
</reference>
<feature type="domain" description="Band 7" evidence="3">
    <location>
        <begin position="25"/>
        <end position="187"/>
    </location>
</feature>
<gene>
    <name evidence="4" type="ORF">EGYM00163_LOCUS20150</name>
</gene>
<dbReference type="InterPro" id="IPR000163">
    <property type="entry name" value="Prohibitin"/>
</dbReference>
<dbReference type="PANTHER" id="PTHR23222:SF0">
    <property type="entry name" value="PROHIBITIN 1"/>
    <property type="match status" value="1"/>
</dbReference>
<dbReference type="InterPro" id="IPR001107">
    <property type="entry name" value="Band_7"/>
</dbReference>
<dbReference type="InterPro" id="IPR036013">
    <property type="entry name" value="Band_7/SPFH_dom_sf"/>
</dbReference>
<accession>A0A7S4CWU4</accession>
<dbReference type="CDD" id="cd03401">
    <property type="entry name" value="SPFH_prohibitin"/>
    <property type="match status" value="1"/>
</dbReference>
<keyword evidence="2" id="KW-0496">Mitochondrion</keyword>